<reference evidence="3 4" key="1">
    <citation type="journal article" date="2019" name="Int. J. Syst. Evol. Microbiol.">
        <title>The Global Catalogue of Microorganisms (GCM) 10K type strain sequencing project: providing services to taxonomists for standard genome sequencing and annotation.</title>
        <authorList>
            <consortium name="The Broad Institute Genomics Platform"/>
            <consortium name="The Broad Institute Genome Sequencing Center for Infectious Disease"/>
            <person name="Wu L."/>
            <person name="Ma J."/>
        </authorList>
    </citation>
    <scope>NUCLEOTIDE SEQUENCE [LARGE SCALE GENOMIC DNA]</scope>
    <source>
        <strain evidence="3 4">JCM 16114</strain>
    </source>
</reference>
<dbReference type="RefSeq" id="WP_344486054.1">
    <property type="nucleotide sequence ID" value="NZ_BAAAQX010000024.1"/>
</dbReference>
<evidence type="ECO:0000313" key="3">
    <source>
        <dbReference type="EMBL" id="GAA2212135.1"/>
    </source>
</evidence>
<evidence type="ECO:0000256" key="1">
    <source>
        <dbReference type="SAM" id="MobiDB-lite"/>
    </source>
</evidence>
<keyword evidence="3" id="KW-0378">Hydrolase</keyword>
<dbReference type="Proteomes" id="UP001499843">
    <property type="component" value="Unassembled WGS sequence"/>
</dbReference>
<dbReference type="PANTHER" id="PTHR43798:SF33">
    <property type="entry name" value="HYDROLASE, PUTATIVE (AFU_ORTHOLOGUE AFUA_2G14860)-RELATED"/>
    <property type="match status" value="1"/>
</dbReference>
<dbReference type="PRINTS" id="PR00111">
    <property type="entry name" value="ABHYDROLASE"/>
</dbReference>
<dbReference type="InterPro" id="IPR050266">
    <property type="entry name" value="AB_hydrolase_sf"/>
</dbReference>
<dbReference type="Pfam" id="PF00561">
    <property type="entry name" value="Abhydrolase_1"/>
    <property type="match status" value="1"/>
</dbReference>
<dbReference type="InterPro" id="IPR000073">
    <property type="entry name" value="AB_hydrolase_1"/>
</dbReference>
<dbReference type="EMBL" id="BAAAQX010000024">
    <property type="protein sequence ID" value="GAA2212135.1"/>
    <property type="molecule type" value="Genomic_DNA"/>
</dbReference>
<keyword evidence="4" id="KW-1185">Reference proteome</keyword>
<evidence type="ECO:0000313" key="4">
    <source>
        <dbReference type="Proteomes" id="UP001499843"/>
    </source>
</evidence>
<dbReference type="SUPFAM" id="SSF53474">
    <property type="entry name" value="alpha/beta-Hydrolases"/>
    <property type="match status" value="1"/>
</dbReference>
<organism evidence="3 4">
    <name type="scientific">Nonomuraea monospora</name>
    <dbReference type="NCBI Taxonomy" id="568818"/>
    <lineage>
        <taxon>Bacteria</taxon>
        <taxon>Bacillati</taxon>
        <taxon>Actinomycetota</taxon>
        <taxon>Actinomycetes</taxon>
        <taxon>Streptosporangiales</taxon>
        <taxon>Streptosporangiaceae</taxon>
        <taxon>Nonomuraea</taxon>
    </lineage>
</organism>
<dbReference type="PANTHER" id="PTHR43798">
    <property type="entry name" value="MONOACYLGLYCEROL LIPASE"/>
    <property type="match status" value="1"/>
</dbReference>
<name>A0ABN3CRQ2_9ACTN</name>
<feature type="domain" description="AB hydrolase-1" evidence="2">
    <location>
        <begin position="52"/>
        <end position="300"/>
    </location>
</feature>
<sequence length="316" mass="33589">MGGLYSSPEGAAAVERHYRELLGRWPVPYEQVRVPTALGETFAVTCGPAGAPTLLLLHGSASTSAMWLGDVATWARRFRVHAVDLVGEPGLSAPSRPPLRPGAYAGWLGEVVSGLGAGRVSIAAVSLGGWMALAYATRWPERVERLALMCPSGIGGRRVLPLLRALPLLVLGGEAGRHRAMRRILGPQAAALGLDGTAPSPDSADAADSADSPDSAATADSADSFGDLAAFALLIHRHYRPRHGRLPVFPDDELRRLTMPMLVIAGDRDALLDTRATRRRLARTTPTADVRVLPGTGHLLPPQTQQIMHFLESTHA</sequence>
<accession>A0ABN3CRQ2</accession>
<gene>
    <name evidence="3" type="ORF">GCM10009850_075970</name>
</gene>
<dbReference type="GO" id="GO:0016787">
    <property type="term" value="F:hydrolase activity"/>
    <property type="evidence" value="ECO:0007669"/>
    <property type="project" value="UniProtKB-KW"/>
</dbReference>
<protein>
    <submittedName>
        <fullName evidence="3">Alpha/beta hydrolase</fullName>
    </submittedName>
</protein>
<evidence type="ECO:0000259" key="2">
    <source>
        <dbReference type="Pfam" id="PF00561"/>
    </source>
</evidence>
<proteinExistence type="predicted"/>
<dbReference type="Gene3D" id="3.40.50.1820">
    <property type="entry name" value="alpha/beta hydrolase"/>
    <property type="match status" value="1"/>
</dbReference>
<feature type="region of interest" description="Disordered" evidence="1">
    <location>
        <begin position="195"/>
        <end position="220"/>
    </location>
</feature>
<feature type="compositionally biased region" description="Low complexity" evidence="1">
    <location>
        <begin position="197"/>
        <end position="220"/>
    </location>
</feature>
<comment type="caution">
    <text evidence="3">The sequence shown here is derived from an EMBL/GenBank/DDBJ whole genome shotgun (WGS) entry which is preliminary data.</text>
</comment>
<dbReference type="InterPro" id="IPR029058">
    <property type="entry name" value="AB_hydrolase_fold"/>
</dbReference>